<dbReference type="HOGENOM" id="CLU_085010_0_0_6"/>
<keyword evidence="1" id="KW-0472">Membrane</keyword>
<feature type="transmembrane region" description="Helical" evidence="1">
    <location>
        <begin position="45"/>
        <end position="64"/>
    </location>
</feature>
<gene>
    <name evidence="2" type="ORF">Sant_2499</name>
</gene>
<evidence type="ECO:0000313" key="2">
    <source>
        <dbReference type="EMBL" id="AHF77539.1"/>
    </source>
</evidence>
<keyword evidence="1" id="KW-0812">Transmembrane</keyword>
<evidence type="ECO:0000256" key="1">
    <source>
        <dbReference type="SAM" id="Phobius"/>
    </source>
</evidence>
<protein>
    <submittedName>
        <fullName evidence="2">Uncharacterized protein</fullName>
    </submittedName>
</protein>
<dbReference type="Proteomes" id="UP000019028">
    <property type="component" value="Chromosome"/>
</dbReference>
<keyword evidence="1" id="KW-1133">Transmembrane helix</keyword>
<organism evidence="2 3">
    <name type="scientific">Sodalis praecaptivus</name>
    <dbReference type="NCBI Taxonomy" id="1239307"/>
    <lineage>
        <taxon>Bacteria</taxon>
        <taxon>Pseudomonadati</taxon>
        <taxon>Pseudomonadota</taxon>
        <taxon>Gammaproteobacteria</taxon>
        <taxon>Enterobacterales</taxon>
        <taxon>Bruguierivoracaceae</taxon>
        <taxon>Sodalis</taxon>
    </lineage>
</organism>
<feature type="transmembrane region" description="Helical" evidence="1">
    <location>
        <begin position="136"/>
        <end position="154"/>
    </location>
</feature>
<proteinExistence type="predicted"/>
<keyword evidence="3" id="KW-1185">Reference proteome</keyword>
<dbReference type="PATRIC" id="fig|1239307.3.peg.2787"/>
<dbReference type="AlphaFoldDB" id="W0HUV3"/>
<dbReference type="OrthoDB" id="1425700at2"/>
<dbReference type="KEGG" id="sod:Sant_2499"/>
<reference evidence="2 3" key="1">
    <citation type="journal article" date="2014" name="Genome Biol. Evol.">
        <title>Genome degeneration and adaptation in a nascent stage of symbiosis.</title>
        <authorList>
            <person name="Oakeson K.F."/>
            <person name="Gil R."/>
            <person name="Clayton A.L."/>
            <person name="Dunn D.M."/>
            <person name="von Niederhausern A.C."/>
            <person name="Hamil C."/>
            <person name="Aoyagi A."/>
            <person name="Duval B."/>
            <person name="Baca A."/>
            <person name="Silva F.J."/>
            <person name="Vallier A."/>
            <person name="Jackson D.G."/>
            <person name="Latorre A."/>
            <person name="Weiss R.B."/>
            <person name="Heddi A."/>
            <person name="Moya A."/>
            <person name="Dale C."/>
        </authorList>
    </citation>
    <scope>NUCLEOTIDE SEQUENCE [LARGE SCALE GENOMIC DNA]</scope>
    <source>
        <strain evidence="2 3">HS1</strain>
    </source>
</reference>
<name>W0HUV3_9GAMM</name>
<accession>W0HUV3</accession>
<feature type="transmembrane region" description="Helical" evidence="1">
    <location>
        <begin position="99"/>
        <end position="116"/>
    </location>
</feature>
<dbReference type="EMBL" id="CP006569">
    <property type="protein sequence ID" value="AHF77539.1"/>
    <property type="molecule type" value="Genomic_DNA"/>
</dbReference>
<feature type="transmembrane region" description="Helical" evidence="1">
    <location>
        <begin position="12"/>
        <end position="33"/>
    </location>
</feature>
<dbReference type="RefSeq" id="WP_025422688.1">
    <property type="nucleotide sequence ID" value="NZ_CP006569.1"/>
</dbReference>
<sequence length="213" mass="23581">MQSDWLFVVKKMGVFLVCAAVIALLTSLLFIDINGFHNGEHESSLTEIAQELILLAIVVIHGLLLRNPALRHSSALIGGFFLCMLIREMDFAFDIIHHGSWLWFALAVTLMALIYAGRAPQRTLAGLVGFFKHPSYGMLSAGLLTVLLFARLMGMGTLWHTLLADDFIRTVKNAVEEGTELFGYTLCLLATLSYFHTQRGNDAQVAQPVATDR</sequence>
<evidence type="ECO:0000313" key="3">
    <source>
        <dbReference type="Proteomes" id="UP000019028"/>
    </source>
</evidence>